<keyword evidence="3" id="KW-0255">Endonuclease</keyword>
<dbReference type="PANTHER" id="PTHR30636">
    <property type="entry name" value="UPF0701 PROTEIN YICC"/>
    <property type="match status" value="1"/>
</dbReference>
<dbReference type="GO" id="GO:0004521">
    <property type="term" value="F:RNA endonuclease activity"/>
    <property type="evidence" value="ECO:0007669"/>
    <property type="project" value="InterPro"/>
</dbReference>
<feature type="domain" description="Endoribonuclease YicC-like C-terminal" evidence="7">
    <location>
        <begin position="163"/>
        <end position="280"/>
    </location>
</feature>
<keyword evidence="4" id="KW-0378">Hydrolase</keyword>
<evidence type="ECO:0000259" key="7">
    <source>
        <dbReference type="Pfam" id="PF08340"/>
    </source>
</evidence>
<dbReference type="AlphaFoldDB" id="A0A7C3YTW6"/>
<dbReference type="PANTHER" id="PTHR30636:SF3">
    <property type="entry name" value="UPF0701 PROTEIN YICC"/>
    <property type="match status" value="1"/>
</dbReference>
<evidence type="ECO:0000256" key="2">
    <source>
        <dbReference type="ARBA" id="ARBA00022722"/>
    </source>
</evidence>
<evidence type="ECO:0000256" key="3">
    <source>
        <dbReference type="ARBA" id="ARBA00022759"/>
    </source>
</evidence>
<organism evidence="8">
    <name type="scientific">candidate division WOR-3 bacterium</name>
    <dbReference type="NCBI Taxonomy" id="2052148"/>
    <lineage>
        <taxon>Bacteria</taxon>
        <taxon>Bacteria division WOR-3</taxon>
    </lineage>
</organism>
<dbReference type="Pfam" id="PF03755">
    <property type="entry name" value="YicC-like_N"/>
    <property type="match status" value="1"/>
</dbReference>
<dbReference type="InterPro" id="IPR013527">
    <property type="entry name" value="YicC-like_N"/>
</dbReference>
<keyword evidence="2" id="KW-0540">Nuclease</keyword>
<dbReference type="Pfam" id="PF08340">
    <property type="entry name" value="YicC-like_C"/>
    <property type="match status" value="1"/>
</dbReference>
<gene>
    <name evidence="8" type="ORF">ENX07_01920</name>
</gene>
<name>A0A7C3YTW6_UNCW3</name>
<evidence type="ECO:0000259" key="6">
    <source>
        <dbReference type="Pfam" id="PF03755"/>
    </source>
</evidence>
<evidence type="ECO:0000313" key="8">
    <source>
        <dbReference type="EMBL" id="HGE98815.1"/>
    </source>
</evidence>
<protein>
    <submittedName>
        <fullName evidence="8">YicC family protein</fullName>
    </submittedName>
</protein>
<comment type="similarity">
    <text evidence="5">Belongs to the YicC/YloC family.</text>
</comment>
<dbReference type="EMBL" id="DTMQ01000012">
    <property type="protein sequence ID" value="HGE98815.1"/>
    <property type="molecule type" value="Genomic_DNA"/>
</dbReference>
<evidence type="ECO:0000256" key="5">
    <source>
        <dbReference type="ARBA" id="ARBA00035648"/>
    </source>
</evidence>
<evidence type="ECO:0000256" key="4">
    <source>
        <dbReference type="ARBA" id="ARBA00022801"/>
    </source>
</evidence>
<reference evidence="8" key="1">
    <citation type="journal article" date="2020" name="mSystems">
        <title>Genome- and Community-Level Interaction Insights into Carbon Utilization and Element Cycling Functions of Hydrothermarchaeota in Hydrothermal Sediment.</title>
        <authorList>
            <person name="Zhou Z."/>
            <person name="Liu Y."/>
            <person name="Xu W."/>
            <person name="Pan J."/>
            <person name="Luo Z.H."/>
            <person name="Li M."/>
        </authorList>
    </citation>
    <scope>NUCLEOTIDE SEQUENCE [LARGE SCALE GENOMIC DNA]</scope>
    <source>
        <strain evidence="8">SpSt-906</strain>
    </source>
</reference>
<sequence>MFSMTGIGRASIRGITCEVRSTNHRYLEVNLRLPAELEEMSEEIRAIVRRHCQRGSVSVTIHLDDRYLPLSLNKPRLKKYISLFTEIKRDFPISGDLTLSDLLALPGLFTIEPEAKKGLFQKAKEATILACQRLRAMRKEEGENLLKDFLKRLKRINLLIREIKNRIPRRLKEKKEAMIKRFRELNTSWPENRIQEEVTILADRTDVSEELTRLASHSRLFSRALHKKETSGRKLEFILQEMLRESETLSAKARDFLIAKEVIEIKEEIEKMREQVRNVE</sequence>
<feature type="domain" description="Endoribonuclease YicC-like N-terminal" evidence="6">
    <location>
        <begin position="2"/>
        <end position="146"/>
    </location>
</feature>
<comment type="cofactor">
    <cofactor evidence="1">
        <name>a divalent metal cation</name>
        <dbReference type="ChEBI" id="CHEBI:60240"/>
    </cofactor>
</comment>
<comment type="caution">
    <text evidence="8">The sequence shown here is derived from an EMBL/GenBank/DDBJ whole genome shotgun (WGS) entry which is preliminary data.</text>
</comment>
<dbReference type="NCBIfam" id="TIGR00255">
    <property type="entry name" value="YicC/YloC family endoribonuclease"/>
    <property type="match status" value="1"/>
</dbReference>
<accession>A0A7C3YTW6</accession>
<dbReference type="GO" id="GO:0016787">
    <property type="term" value="F:hydrolase activity"/>
    <property type="evidence" value="ECO:0007669"/>
    <property type="project" value="UniProtKB-KW"/>
</dbReference>
<proteinExistence type="inferred from homology"/>
<evidence type="ECO:0000256" key="1">
    <source>
        <dbReference type="ARBA" id="ARBA00001968"/>
    </source>
</evidence>
<dbReference type="InterPro" id="IPR013551">
    <property type="entry name" value="YicC-like_C"/>
</dbReference>
<dbReference type="InterPro" id="IPR005229">
    <property type="entry name" value="YicC/YloC-like"/>
</dbReference>